<dbReference type="AlphaFoldDB" id="A0A4R6V980"/>
<dbReference type="EMBL" id="SNYN01000005">
    <property type="protein sequence ID" value="TDQ52998.1"/>
    <property type="molecule type" value="Genomic_DNA"/>
</dbReference>
<accession>A0A4R6V980</accession>
<feature type="domain" description="DUF397" evidence="1">
    <location>
        <begin position="6"/>
        <end position="59"/>
    </location>
</feature>
<evidence type="ECO:0000313" key="3">
    <source>
        <dbReference type="Proteomes" id="UP000295281"/>
    </source>
</evidence>
<name>A0A4R6V980_9ACTN</name>
<dbReference type="Proteomes" id="UP000295281">
    <property type="component" value="Unassembled WGS sequence"/>
</dbReference>
<evidence type="ECO:0000259" key="1">
    <source>
        <dbReference type="Pfam" id="PF04149"/>
    </source>
</evidence>
<evidence type="ECO:0000313" key="2">
    <source>
        <dbReference type="EMBL" id="TDQ52998.1"/>
    </source>
</evidence>
<protein>
    <submittedName>
        <fullName evidence="2">Uncharacterized protein DUF397</fullName>
    </submittedName>
</protein>
<organism evidence="2 3">
    <name type="scientific">Actinorugispora endophytica</name>
    <dbReference type="NCBI Taxonomy" id="1605990"/>
    <lineage>
        <taxon>Bacteria</taxon>
        <taxon>Bacillati</taxon>
        <taxon>Actinomycetota</taxon>
        <taxon>Actinomycetes</taxon>
        <taxon>Streptosporangiales</taxon>
        <taxon>Nocardiopsidaceae</taxon>
        <taxon>Actinorugispora</taxon>
    </lineage>
</organism>
<dbReference type="InterPro" id="IPR007278">
    <property type="entry name" value="DUF397"/>
</dbReference>
<dbReference type="Pfam" id="PF04149">
    <property type="entry name" value="DUF397"/>
    <property type="match status" value="1"/>
</dbReference>
<sequence length="63" mass="6731">MDLTAAVWRTSSYTNPSSNNCVEVADASGASAVRDTQNRHLGALLFGSAEWRAFLTAAKNDTL</sequence>
<proteinExistence type="predicted"/>
<dbReference type="RefSeq" id="WP_133741109.1">
    <property type="nucleotide sequence ID" value="NZ_SNYN01000005.1"/>
</dbReference>
<reference evidence="2 3" key="1">
    <citation type="submission" date="2019-03" db="EMBL/GenBank/DDBJ databases">
        <title>Genomic Encyclopedia of Type Strains, Phase IV (KMG-IV): sequencing the most valuable type-strain genomes for metagenomic binning, comparative biology and taxonomic classification.</title>
        <authorList>
            <person name="Goeker M."/>
        </authorList>
    </citation>
    <scope>NUCLEOTIDE SEQUENCE [LARGE SCALE GENOMIC DNA]</scope>
    <source>
        <strain evidence="2 3">DSM 46770</strain>
    </source>
</reference>
<gene>
    <name evidence="2" type="ORF">EV190_105115</name>
</gene>
<comment type="caution">
    <text evidence="2">The sequence shown here is derived from an EMBL/GenBank/DDBJ whole genome shotgun (WGS) entry which is preliminary data.</text>
</comment>
<keyword evidence="3" id="KW-1185">Reference proteome</keyword>
<dbReference type="OrthoDB" id="4332861at2"/>